<dbReference type="AlphaFoldDB" id="A0A2T6CJW2"/>
<dbReference type="EMBL" id="QBKU01000001">
    <property type="protein sequence ID" value="PTX75779.1"/>
    <property type="molecule type" value="Genomic_DNA"/>
</dbReference>
<dbReference type="InterPro" id="IPR005479">
    <property type="entry name" value="CPAse_ATP-bd"/>
</dbReference>
<accession>A0A2T6CJW2</accession>
<organism evidence="11 12">
    <name type="scientific">Sulfitobacter mediterraneus</name>
    <dbReference type="NCBI Taxonomy" id="83219"/>
    <lineage>
        <taxon>Bacteria</taxon>
        <taxon>Pseudomonadati</taxon>
        <taxon>Pseudomonadota</taxon>
        <taxon>Alphaproteobacteria</taxon>
        <taxon>Rhodobacterales</taxon>
        <taxon>Roseobacteraceae</taxon>
        <taxon>Sulfitobacter</taxon>
    </lineage>
</organism>
<dbReference type="PROSITE" id="PS50979">
    <property type="entry name" value="BC"/>
    <property type="match status" value="1"/>
</dbReference>
<dbReference type="Proteomes" id="UP000244092">
    <property type="component" value="Unassembled WGS sequence"/>
</dbReference>
<dbReference type="PROSITE" id="PS00867">
    <property type="entry name" value="CPSASE_2"/>
    <property type="match status" value="1"/>
</dbReference>
<dbReference type="SUPFAM" id="SSF56059">
    <property type="entry name" value="Glutathione synthetase ATP-binding domain-like"/>
    <property type="match status" value="1"/>
</dbReference>
<evidence type="ECO:0000256" key="5">
    <source>
        <dbReference type="ARBA" id="ARBA00022840"/>
    </source>
</evidence>
<dbReference type="SUPFAM" id="SSF51246">
    <property type="entry name" value="Rudiment single hybrid motif"/>
    <property type="match status" value="1"/>
</dbReference>
<dbReference type="SMART" id="SM00878">
    <property type="entry name" value="Biotin_carb_C"/>
    <property type="match status" value="1"/>
</dbReference>
<evidence type="ECO:0000259" key="9">
    <source>
        <dbReference type="PROSITE" id="PS50975"/>
    </source>
</evidence>
<evidence type="ECO:0000256" key="7">
    <source>
        <dbReference type="ARBA" id="ARBA00048600"/>
    </source>
</evidence>
<dbReference type="Gene3D" id="3.30.470.20">
    <property type="entry name" value="ATP-grasp fold, B domain"/>
    <property type="match status" value="1"/>
</dbReference>
<keyword evidence="5 8" id="KW-0067">ATP-binding</keyword>
<dbReference type="InterPro" id="IPR011054">
    <property type="entry name" value="Rudment_hybrid_motif"/>
</dbReference>
<evidence type="ECO:0000256" key="1">
    <source>
        <dbReference type="ARBA" id="ARBA00003761"/>
    </source>
</evidence>
<reference evidence="11 12" key="1">
    <citation type="submission" date="2018-04" db="EMBL/GenBank/DDBJ databases">
        <title>Genomic Encyclopedia of Archaeal and Bacterial Type Strains, Phase II (KMG-II): from individual species to whole genera.</title>
        <authorList>
            <person name="Goeker M."/>
        </authorList>
    </citation>
    <scope>NUCLEOTIDE SEQUENCE [LARGE SCALE GENOMIC DNA]</scope>
    <source>
        <strain evidence="11 12">DSM 12244</strain>
    </source>
</reference>
<dbReference type="Pfam" id="PF00289">
    <property type="entry name" value="Biotin_carb_N"/>
    <property type="match status" value="1"/>
</dbReference>
<dbReference type="Pfam" id="PF02786">
    <property type="entry name" value="CPSase_L_D2"/>
    <property type="match status" value="1"/>
</dbReference>
<keyword evidence="6" id="KW-0092">Biotin</keyword>
<evidence type="ECO:0000256" key="8">
    <source>
        <dbReference type="PROSITE-ProRule" id="PRU00409"/>
    </source>
</evidence>
<gene>
    <name evidence="11" type="ORF">C8N31_101440</name>
</gene>
<comment type="function">
    <text evidence="1">This protein is a component of the acetyl coenzyme A carboxylase complex; first, biotin carboxylase catalyzes the carboxylation of the carrier protein and then the transcarboxylase transfers the carboxyl group to form malonyl-CoA.</text>
</comment>
<feature type="domain" description="Biotin carboxylation" evidence="10">
    <location>
        <begin position="23"/>
        <end position="468"/>
    </location>
</feature>
<dbReference type="InterPro" id="IPR051602">
    <property type="entry name" value="ACC_Biotin_Carboxylase"/>
</dbReference>
<protein>
    <recommendedName>
        <fullName evidence="2">biotin carboxylase</fullName>
        <ecNumber evidence="2">6.3.4.14</ecNumber>
    </recommendedName>
</protein>
<evidence type="ECO:0000256" key="3">
    <source>
        <dbReference type="ARBA" id="ARBA00022598"/>
    </source>
</evidence>
<evidence type="ECO:0000259" key="10">
    <source>
        <dbReference type="PROSITE" id="PS50979"/>
    </source>
</evidence>
<name>A0A2T6CJW2_9RHOB</name>
<evidence type="ECO:0000256" key="4">
    <source>
        <dbReference type="ARBA" id="ARBA00022741"/>
    </source>
</evidence>
<dbReference type="GO" id="GO:0005524">
    <property type="term" value="F:ATP binding"/>
    <property type="evidence" value="ECO:0007669"/>
    <property type="project" value="UniProtKB-UniRule"/>
</dbReference>
<proteinExistence type="predicted"/>
<evidence type="ECO:0000313" key="11">
    <source>
        <dbReference type="EMBL" id="PTX75779.1"/>
    </source>
</evidence>
<evidence type="ECO:0000313" key="12">
    <source>
        <dbReference type="Proteomes" id="UP000244092"/>
    </source>
</evidence>
<dbReference type="InterPro" id="IPR011764">
    <property type="entry name" value="Biotin_carboxylation_dom"/>
</dbReference>
<dbReference type="PROSITE" id="PS50975">
    <property type="entry name" value="ATP_GRASP"/>
    <property type="match status" value="1"/>
</dbReference>
<dbReference type="PANTHER" id="PTHR48095:SF2">
    <property type="entry name" value="BIOTIN CARBOXYLASE, CHLOROPLASTIC"/>
    <property type="match status" value="1"/>
</dbReference>
<dbReference type="InterPro" id="IPR011761">
    <property type="entry name" value="ATP-grasp"/>
</dbReference>
<dbReference type="GO" id="GO:0046872">
    <property type="term" value="F:metal ion binding"/>
    <property type="evidence" value="ECO:0007669"/>
    <property type="project" value="InterPro"/>
</dbReference>
<dbReference type="PROSITE" id="PS00866">
    <property type="entry name" value="CPSASE_1"/>
    <property type="match status" value="1"/>
</dbReference>
<dbReference type="InterPro" id="IPR005482">
    <property type="entry name" value="Biotin_COase_C"/>
</dbReference>
<comment type="catalytic activity">
    <reaction evidence="7">
        <text>N(6)-biotinyl-L-lysyl-[protein] + hydrogencarbonate + ATP = N(6)-carboxybiotinyl-L-lysyl-[protein] + ADP + phosphate + H(+)</text>
        <dbReference type="Rhea" id="RHEA:13501"/>
        <dbReference type="Rhea" id="RHEA-COMP:10505"/>
        <dbReference type="Rhea" id="RHEA-COMP:10506"/>
        <dbReference type="ChEBI" id="CHEBI:15378"/>
        <dbReference type="ChEBI" id="CHEBI:17544"/>
        <dbReference type="ChEBI" id="CHEBI:30616"/>
        <dbReference type="ChEBI" id="CHEBI:43474"/>
        <dbReference type="ChEBI" id="CHEBI:83144"/>
        <dbReference type="ChEBI" id="CHEBI:83145"/>
        <dbReference type="ChEBI" id="CHEBI:456216"/>
        <dbReference type="EC" id="6.3.4.14"/>
    </reaction>
</comment>
<dbReference type="GO" id="GO:0004075">
    <property type="term" value="F:biotin carboxylase activity"/>
    <property type="evidence" value="ECO:0007669"/>
    <property type="project" value="UniProtKB-EC"/>
</dbReference>
<dbReference type="NCBIfam" id="NF009471">
    <property type="entry name" value="PRK12833.1"/>
    <property type="match status" value="1"/>
</dbReference>
<feature type="domain" description="ATP-grasp" evidence="9">
    <location>
        <begin position="142"/>
        <end position="339"/>
    </location>
</feature>
<evidence type="ECO:0000256" key="2">
    <source>
        <dbReference type="ARBA" id="ARBA00013263"/>
    </source>
</evidence>
<dbReference type="PANTHER" id="PTHR48095">
    <property type="entry name" value="PYRUVATE CARBOXYLASE SUBUNIT A"/>
    <property type="match status" value="1"/>
</dbReference>
<dbReference type="Pfam" id="PF02785">
    <property type="entry name" value="Biotin_carb_C"/>
    <property type="match status" value="1"/>
</dbReference>
<evidence type="ECO:0000256" key="6">
    <source>
        <dbReference type="ARBA" id="ARBA00023267"/>
    </source>
</evidence>
<dbReference type="FunFam" id="3.40.50.20:FF:000010">
    <property type="entry name" value="Propionyl-CoA carboxylase subunit alpha"/>
    <property type="match status" value="1"/>
</dbReference>
<dbReference type="FunFam" id="3.30.1490.20:FF:000018">
    <property type="entry name" value="Biotin carboxylase"/>
    <property type="match status" value="1"/>
</dbReference>
<dbReference type="SUPFAM" id="SSF52440">
    <property type="entry name" value="PreATP-grasp domain"/>
    <property type="match status" value="1"/>
</dbReference>
<dbReference type="InterPro" id="IPR005481">
    <property type="entry name" value="BC-like_N"/>
</dbReference>
<keyword evidence="4 8" id="KW-0547">Nucleotide-binding</keyword>
<sequence length="477" mass="52028">MQRKTELRFKPAKPLLKWPNDMTIQRLFIANRGEIAVRIIHAAKSLGITTIQAYSEGDADMLAVKLADESVCIGPAKATESYLNVTGMVAAAIEKSADAVHPGYGFLSESPEFARAIEQAGLKFIGPSADTIERMGDKVAARQAAEAAGVPVVPGSKGRIEDVNEAVAVAAQVGYPVMVKAAAGGGGKGIRIADNEEELRTLAPQAQQEAAAAFGDGGLYVERSVKSPRHIEVQIVGDGKKAVHFYERECSLQRRRQKVWEEAGADCLDDETRENLCMAAVALAEAVNYRGAGTLEYLYEESTKEFFFIEMNTRIQVEHPVTEMITGFDLVQEMIRVCGGEELSVSQDQVKKSGHAIEVRLNAEDPFMQFMPWPGKVESLKIPEGEGIRFDHLMYEGYQIPPFYDSLIGKLIVHGKDRADAISKMAAALDGLEINGLKTTVPLHKALAKDPTVATGDFHTQWLEPWLEAGNLSPENT</sequence>
<comment type="caution">
    <text evidence="11">The sequence shown here is derived from an EMBL/GenBank/DDBJ whole genome shotgun (WGS) entry which is preliminary data.</text>
</comment>
<dbReference type="EC" id="6.3.4.14" evidence="2"/>
<keyword evidence="3" id="KW-0436">Ligase</keyword>
<dbReference type="InterPro" id="IPR016185">
    <property type="entry name" value="PreATP-grasp_dom_sf"/>
</dbReference>
<dbReference type="NCBIfam" id="NF006367">
    <property type="entry name" value="PRK08591.1"/>
    <property type="match status" value="1"/>
</dbReference>